<organism evidence="1 2">
    <name type="scientific">Polymorphospora rubra</name>
    <dbReference type="NCBI Taxonomy" id="338584"/>
    <lineage>
        <taxon>Bacteria</taxon>
        <taxon>Bacillati</taxon>
        <taxon>Actinomycetota</taxon>
        <taxon>Actinomycetes</taxon>
        <taxon>Micromonosporales</taxon>
        <taxon>Micromonosporaceae</taxon>
        <taxon>Polymorphospora</taxon>
    </lineage>
</organism>
<dbReference type="EMBL" id="AP023359">
    <property type="protein sequence ID" value="BCJ65099.1"/>
    <property type="molecule type" value="Genomic_DNA"/>
</dbReference>
<dbReference type="Proteomes" id="UP000680866">
    <property type="component" value="Chromosome"/>
</dbReference>
<dbReference type="AlphaFoldDB" id="A0A810MYR0"/>
<proteinExistence type="predicted"/>
<name>A0A810MYR0_9ACTN</name>
<protein>
    <submittedName>
        <fullName evidence="1">Uncharacterized protein</fullName>
    </submittedName>
</protein>
<sequence>MEFAAIIISVLAAGVAAWSIVYARRSANAARESVAVAREALVESRRSADAAEGAVVEGRRSADAAERSAAAAEATLPPPVAWRIRALRSVNPYRRAFALRNCGTRTATGVRVVWPDFSGIERLFSVEIPPTGVGPGAEIEFSYAHREHLPSLRELKLTWDGQDDAVAVPIPAQ</sequence>
<gene>
    <name evidence="1" type="ORF">Prubr_21200</name>
</gene>
<dbReference type="KEGG" id="pry:Prubr_21200"/>
<reference evidence="1" key="1">
    <citation type="submission" date="2020-08" db="EMBL/GenBank/DDBJ databases">
        <title>Whole genome shotgun sequence of Polymorphospora rubra NBRC 101157.</title>
        <authorList>
            <person name="Komaki H."/>
            <person name="Tamura T."/>
        </authorList>
    </citation>
    <scope>NUCLEOTIDE SEQUENCE</scope>
    <source>
        <strain evidence="1">NBRC 101157</strain>
    </source>
</reference>
<evidence type="ECO:0000313" key="1">
    <source>
        <dbReference type="EMBL" id="BCJ65099.1"/>
    </source>
</evidence>
<evidence type="ECO:0000313" key="2">
    <source>
        <dbReference type="Proteomes" id="UP000680866"/>
    </source>
</evidence>
<accession>A0A810MYR0</accession>
<keyword evidence="2" id="KW-1185">Reference proteome</keyword>